<protein>
    <submittedName>
        <fullName evidence="2">Uncharacterized protein</fullName>
    </submittedName>
</protein>
<comment type="caution">
    <text evidence="2">The sequence shown here is derived from an EMBL/GenBank/DDBJ whole genome shotgun (WGS) entry which is preliminary data.</text>
</comment>
<name>A0A7W3QPA8_ACTNM</name>
<sequence>MTERSTGVPDRAGAEPAPAPLADPAAVRRTDALVEALAGRRVRAAALPDPALRLLGALVADVDDPTLRGVPGLRGVPAPEDPDERPPAGPEEPAGTDPARPGGAEPGPRRRGHRTIVALGVAGAVLAGTGVAAAGSGTAGAPAPPRAAEAGPRELPGPAGPSSSRARLRRVPPPDQTPPQAPAARPPVAGDERPDRAARPRPDAPVREDLEDLEGRVKDMPPGRPPARNGRSGWRPEQQVDRPQPAGQRERAEEVQRRLEEIRRRAERRLDRYRR</sequence>
<feature type="compositionally biased region" description="Pro residues" evidence="1">
    <location>
        <begin position="171"/>
        <end position="185"/>
    </location>
</feature>
<reference evidence="2 3" key="1">
    <citation type="submission" date="2020-08" db="EMBL/GenBank/DDBJ databases">
        <title>Genomic Encyclopedia of Type Strains, Phase IV (KMG-IV): sequencing the most valuable type-strain genomes for metagenomic binning, comparative biology and taxonomic classification.</title>
        <authorList>
            <person name="Goeker M."/>
        </authorList>
    </citation>
    <scope>NUCLEOTIDE SEQUENCE [LARGE SCALE GENOMIC DNA]</scope>
    <source>
        <strain evidence="2 3">DSM 44197</strain>
    </source>
</reference>
<dbReference type="RefSeq" id="WP_182846529.1">
    <property type="nucleotide sequence ID" value="NZ_BAAALP010000021.1"/>
</dbReference>
<dbReference type="Proteomes" id="UP000572680">
    <property type="component" value="Unassembled WGS sequence"/>
</dbReference>
<proteinExistence type="predicted"/>
<feature type="region of interest" description="Disordered" evidence="1">
    <location>
        <begin position="1"/>
        <end position="26"/>
    </location>
</feature>
<evidence type="ECO:0000313" key="2">
    <source>
        <dbReference type="EMBL" id="MBA8954449.1"/>
    </source>
</evidence>
<organism evidence="2 3">
    <name type="scientific">Actinomadura namibiensis</name>
    <dbReference type="NCBI Taxonomy" id="182080"/>
    <lineage>
        <taxon>Bacteria</taxon>
        <taxon>Bacillati</taxon>
        <taxon>Actinomycetota</taxon>
        <taxon>Actinomycetes</taxon>
        <taxon>Streptosporangiales</taxon>
        <taxon>Thermomonosporaceae</taxon>
        <taxon>Actinomadura</taxon>
    </lineage>
</organism>
<dbReference type="EMBL" id="JACJIA010000009">
    <property type="protein sequence ID" value="MBA8954449.1"/>
    <property type="molecule type" value="Genomic_DNA"/>
</dbReference>
<feature type="region of interest" description="Disordered" evidence="1">
    <location>
        <begin position="133"/>
        <end position="257"/>
    </location>
</feature>
<feature type="compositionally biased region" description="Low complexity" evidence="1">
    <location>
        <begin position="14"/>
        <end position="25"/>
    </location>
</feature>
<keyword evidence="3" id="KW-1185">Reference proteome</keyword>
<evidence type="ECO:0000256" key="1">
    <source>
        <dbReference type="SAM" id="MobiDB-lite"/>
    </source>
</evidence>
<feature type="compositionally biased region" description="Basic and acidic residues" evidence="1">
    <location>
        <begin position="248"/>
        <end position="257"/>
    </location>
</feature>
<gene>
    <name evidence="2" type="ORF">HNR61_006106</name>
</gene>
<accession>A0A7W3QPA8</accession>
<feature type="compositionally biased region" description="Low complexity" evidence="1">
    <location>
        <begin position="91"/>
        <end position="103"/>
    </location>
</feature>
<feature type="compositionally biased region" description="Low complexity" evidence="1">
    <location>
        <begin position="133"/>
        <end position="154"/>
    </location>
</feature>
<evidence type="ECO:0000313" key="3">
    <source>
        <dbReference type="Proteomes" id="UP000572680"/>
    </source>
</evidence>
<dbReference type="AlphaFoldDB" id="A0A7W3QPA8"/>
<feature type="region of interest" description="Disordered" evidence="1">
    <location>
        <begin position="60"/>
        <end position="115"/>
    </location>
</feature>
<feature type="compositionally biased region" description="Basic and acidic residues" evidence="1">
    <location>
        <begin position="190"/>
        <end position="221"/>
    </location>
</feature>